<dbReference type="GO" id="GO:0006508">
    <property type="term" value="P:proteolysis"/>
    <property type="evidence" value="ECO:0007669"/>
    <property type="project" value="InterPro"/>
</dbReference>
<evidence type="ECO:0000256" key="4">
    <source>
        <dbReference type="ARBA" id="ARBA00022960"/>
    </source>
</evidence>
<evidence type="ECO:0000256" key="7">
    <source>
        <dbReference type="PIRSR" id="PIRSR618044-1"/>
    </source>
</evidence>
<feature type="domain" description="Peptidase S11 D-alanyl-D-alanine carboxypeptidase A N-terminal" evidence="11">
    <location>
        <begin position="45"/>
        <end position="275"/>
    </location>
</feature>
<feature type="signal peptide" evidence="10">
    <location>
        <begin position="1"/>
        <end position="21"/>
    </location>
</feature>
<evidence type="ECO:0000313" key="13">
    <source>
        <dbReference type="Proteomes" id="UP000886841"/>
    </source>
</evidence>
<keyword evidence="5" id="KW-0573">Peptidoglycan synthesis</keyword>
<evidence type="ECO:0000256" key="10">
    <source>
        <dbReference type="SAM" id="SignalP"/>
    </source>
</evidence>
<feature type="chain" id="PRO_5039631650" evidence="10">
    <location>
        <begin position="22"/>
        <end position="303"/>
    </location>
</feature>
<keyword evidence="12" id="KW-0121">Carboxypeptidase</keyword>
<feature type="binding site" evidence="8">
    <location>
        <position position="246"/>
    </location>
    <ligand>
        <name>substrate</name>
    </ligand>
</feature>
<proteinExistence type="inferred from homology"/>
<dbReference type="GO" id="GO:0009002">
    <property type="term" value="F:serine-type D-Ala-D-Ala carboxypeptidase activity"/>
    <property type="evidence" value="ECO:0007669"/>
    <property type="project" value="InterPro"/>
</dbReference>
<keyword evidence="12" id="KW-0645">Protease</keyword>
<dbReference type="Gene3D" id="3.40.710.10">
    <property type="entry name" value="DD-peptidase/beta-lactamase superfamily"/>
    <property type="match status" value="1"/>
</dbReference>
<name>A0A9D1EM56_9FIRM</name>
<keyword evidence="6" id="KW-0961">Cell wall biogenesis/degradation</keyword>
<dbReference type="GO" id="GO:0071555">
    <property type="term" value="P:cell wall organization"/>
    <property type="evidence" value="ECO:0007669"/>
    <property type="project" value="UniProtKB-KW"/>
</dbReference>
<evidence type="ECO:0000256" key="9">
    <source>
        <dbReference type="RuleBase" id="RU004016"/>
    </source>
</evidence>
<reference evidence="12" key="1">
    <citation type="submission" date="2020-10" db="EMBL/GenBank/DDBJ databases">
        <authorList>
            <person name="Gilroy R."/>
        </authorList>
    </citation>
    <scope>NUCLEOTIDE SEQUENCE</scope>
    <source>
        <strain evidence="12">ChiSxjej1B13-7041</strain>
    </source>
</reference>
<dbReference type="Pfam" id="PF00768">
    <property type="entry name" value="Peptidase_S11"/>
    <property type="match status" value="1"/>
</dbReference>
<gene>
    <name evidence="12" type="ORF">IAB98_11840</name>
</gene>
<dbReference type="EMBL" id="DVHU01000106">
    <property type="protein sequence ID" value="HIR94099.1"/>
    <property type="molecule type" value="Genomic_DNA"/>
</dbReference>
<dbReference type="PRINTS" id="PR00725">
    <property type="entry name" value="DADACBPTASE1"/>
</dbReference>
<evidence type="ECO:0000313" key="12">
    <source>
        <dbReference type="EMBL" id="HIR94099.1"/>
    </source>
</evidence>
<evidence type="ECO:0000259" key="11">
    <source>
        <dbReference type="Pfam" id="PF00768"/>
    </source>
</evidence>
<comment type="caution">
    <text evidence="12">The sequence shown here is derived from an EMBL/GenBank/DDBJ whole genome shotgun (WGS) entry which is preliminary data.</text>
</comment>
<dbReference type="InterPro" id="IPR018044">
    <property type="entry name" value="Peptidase_S11"/>
</dbReference>
<keyword evidence="4" id="KW-0133">Cell shape</keyword>
<dbReference type="SUPFAM" id="SSF56601">
    <property type="entry name" value="beta-lactamase/transpeptidase-like"/>
    <property type="match status" value="1"/>
</dbReference>
<evidence type="ECO:0000256" key="5">
    <source>
        <dbReference type="ARBA" id="ARBA00022984"/>
    </source>
</evidence>
<dbReference type="InterPro" id="IPR001967">
    <property type="entry name" value="Peptidase_S11_N"/>
</dbReference>
<keyword evidence="2 10" id="KW-0732">Signal</keyword>
<dbReference type="GO" id="GO:0009252">
    <property type="term" value="P:peptidoglycan biosynthetic process"/>
    <property type="evidence" value="ECO:0007669"/>
    <property type="project" value="UniProtKB-KW"/>
</dbReference>
<organism evidence="12 13">
    <name type="scientific">Candidatus Egerieimonas intestinavium</name>
    <dbReference type="NCBI Taxonomy" id="2840777"/>
    <lineage>
        <taxon>Bacteria</taxon>
        <taxon>Bacillati</taxon>
        <taxon>Bacillota</taxon>
        <taxon>Clostridia</taxon>
        <taxon>Lachnospirales</taxon>
        <taxon>Lachnospiraceae</taxon>
        <taxon>Lachnospiraceae incertae sedis</taxon>
        <taxon>Candidatus Egerieimonas</taxon>
    </lineage>
</organism>
<evidence type="ECO:0000256" key="2">
    <source>
        <dbReference type="ARBA" id="ARBA00022729"/>
    </source>
</evidence>
<dbReference type="Proteomes" id="UP000886841">
    <property type="component" value="Unassembled WGS sequence"/>
</dbReference>
<feature type="active site" description="Proton acceptor" evidence="7">
    <location>
        <position position="76"/>
    </location>
</feature>
<evidence type="ECO:0000256" key="6">
    <source>
        <dbReference type="ARBA" id="ARBA00023316"/>
    </source>
</evidence>
<dbReference type="AlphaFoldDB" id="A0A9D1EM56"/>
<keyword evidence="3" id="KW-0378">Hydrolase</keyword>
<evidence type="ECO:0000256" key="8">
    <source>
        <dbReference type="PIRSR" id="PIRSR618044-2"/>
    </source>
</evidence>
<dbReference type="PANTHER" id="PTHR21581">
    <property type="entry name" value="D-ALANYL-D-ALANINE CARBOXYPEPTIDASE"/>
    <property type="match status" value="1"/>
</dbReference>
<evidence type="ECO:0000256" key="3">
    <source>
        <dbReference type="ARBA" id="ARBA00022801"/>
    </source>
</evidence>
<protein>
    <submittedName>
        <fullName evidence="12">D-alanyl-D-alanine carboxypeptidase</fullName>
    </submittedName>
</protein>
<comment type="similarity">
    <text evidence="1 9">Belongs to the peptidase S11 family.</text>
</comment>
<evidence type="ECO:0000256" key="1">
    <source>
        <dbReference type="ARBA" id="ARBA00007164"/>
    </source>
</evidence>
<reference evidence="12" key="2">
    <citation type="journal article" date="2021" name="PeerJ">
        <title>Extensive microbial diversity within the chicken gut microbiome revealed by metagenomics and culture.</title>
        <authorList>
            <person name="Gilroy R."/>
            <person name="Ravi A."/>
            <person name="Getino M."/>
            <person name="Pursley I."/>
            <person name="Horton D.L."/>
            <person name="Alikhan N.F."/>
            <person name="Baker D."/>
            <person name="Gharbi K."/>
            <person name="Hall N."/>
            <person name="Watson M."/>
            <person name="Adriaenssens E.M."/>
            <person name="Foster-Nyarko E."/>
            <person name="Jarju S."/>
            <person name="Secka A."/>
            <person name="Antonio M."/>
            <person name="Oren A."/>
            <person name="Chaudhuri R.R."/>
            <person name="La Ragione R."/>
            <person name="Hildebrand F."/>
            <person name="Pallen M.J."/>
        </authorList>
    </citation>
    <scope>NUCLEOTIDE SEQUENCE</scope>
    <source>
        <strain evidence="12">ChiSxjej1B13-7041</strain>
    </source>
</reference>
<sequence>MLAAVCLCLGAVFLLPTLKKAFTGEDTGSRAPSAPVELVDLSGLNSPYAVLMDPDSGEILASRNSRESIYPASMTKMMTALLAVENLKDLDETVTLPEDIFPKLYAENASQAGFEPGEKVVARDLLYGILLPSGAECCLTLAQEIDGSEEEFVRRMNRRAQELEMTGTHFCNTTGLYDEDHYSTTEDMALLLKYALQEPEFRQAFTSSSHSTSPTNRHPQGITFYSTMFQALESPQVPGGEILGGKTGYTDESGLCLASLASINGKEYILVTAKAQGDHQTRPYHIEDAVTVYTQLGTSAQNP</sequence>
<dbReference type="InterPro" id="IPR012338">
    <property type="entry name" value="Beta-lactam/transpept-like"/>
</dbReference>
<accession>A0A9D1EM56</accession>
<dbReference type="PANTHER" id="PTHR21581:SF6">
    <property type="entry name" value="TRAFFICKING PROTEIN PARTICLE COMPLEX SUBUNIT 12"/>
    <property type="match status" value="1"/>
</dbReference>
<feature type="active site" evidence="7">
    <location>
        <position position="133"/>
    </location>
</feature>
<feature type="active site" description="Acyl-ester intermediate" evidence="7">
    <location>
        <position position="73"/>
    </location>
</feature>
<dbReference type="GO" id="GO:0008360">
    <property type="term" value="P:regulation of cell shape"/>
    <property type="evidence" value="ECO:0007669"/>
    <property type="project" value="UniProtKB-KW"/>
</dbReference>